<keyword evidence="1" id="KW-0812">Transmembrane</keyword>
<protein>
    <recommendedName>
        <fullName evidence="4">ABC transporter permease</fullName>
    </recommendedName>
</protein>
<name>A0A6L9QF02_9ACTN</name>
<dbReference type="EMBL" id="JAAGLI010000225">
    <property type="protein sequence ID" value="NEA22744.1"/>
    <property type="molecule type" value="Genomic_DNA"/>
</dbReference>
<evidence type="ECO:0000256" key="1">
    <source>
        <dbReference type="SAM" id="Phobius"/>
    </source>
</evidence>
<gene>
    <name evidence="2" type="ORF">G3I70_09585</name>
</gene>
<feature type="non-terminal residue" evidence="2">
    <location>
        <position position="1"/>
    </location>
</feature>
<dbReference type="AlphaFoldDB" id="A0A6L9QF02"/>
<keyword evidence="1" id="KW-1133">Transmembrane helix</keyword>
<evidence type="ECO:0000313" key="3">
    <source>
        <dbReference type="Proteomes" id="UP000475532"/>
    </source>
</evidence>
<comment type="caution">
    <text evidence="2">The sequence shown here is derived from an EMBL/GenBank/DDBJ whole genome shotgun (WGS) entry which is preliminary data.</text>
</comment>
<sequence length="56" mass="5920">VQSAQPYPPAELVVQWPVVLGVLAGVAAVLGLVLPPVIRVLRRRNPGAGLRVGEDR</sequence>
<feature type="transmembrane region" description="Helical" evidence="1">
    <location>
        <begin position="12"/>
        <end position="34"/>
    </location>
</feature>
<evidence type="ECO:0008006" key="4">
    <source>
        <dbReference type="Google" id="ProtNLM"/>
    </source>
</evidence>
<dbReference type="Proteomes" id="UP000475532">
    <property type="component" value="Unassembled WGS sequence"/>
</dbReference>
<evidence type="ECO:0000313" key="2">
    <source>
        <dbReference type="EMBL" id="NEA22744.1"/>
    </source>
</evidence>
<reference evidence="2 3" key="1">
    <citation type="submission" date="2020-01" db="EMBL/GenBank/DDBJ databases">
        <title>Insect and environment-associated Actinomycetes.</title>
        <authorList>
            <person name="Currrie C."/>
            <person name="Chevrette M."/>
            <person name="Carlson C."/>
            <person name="Stubbendieck R."/>
            <person name="Wendt-Pienkowski E."/>
        </authorList>
    </citation>
    <scope>NUCLEOTIDE SEQUENCE [LARGE SCALE GENOMIC DNA]</scope>
    <source>
        <strain evidence="2 3">SID10258</strain>
    </source>
</reference>
<keyword evidence="1" id="KW-0472">Membrane</keyword>
<proteinExistence type="predicted"/>
<organism evidence="2 3">
    <name type="scientific">Actinomadura bangladeshensis</name>
    <dbReference type="NCBI Taxonomy" id="453573"/>
    <lineage>
        <taxon>Bacteria</taxon>
        <taxon>Bacillati</taxon>
        <taxon>Actinomycetota</taxon>
        <taxon>Actinomycetes</taxon>
        <taxon>Streptosporangiales</taxon>
        <taxon>Thermomonosporaceae</taxon>
        <taxon>Actinomadura</taxon>
    </lineage>
</organism>
<accession>A0A6L9QF02</accession>